<evidence type="ECO:0000259" key="1">
    <source>
        <dbReference type="Pfam" id="PF13966"/>
    </source>
</evidence>
<reference evidence="3" key="1">
    <citation type="submission" date="2025-08" db="UniProtKB">
        <authorList>
            <consortium name="RefSeq"/>
        </authorList>
    </citation>
    <scope>IDENTIFICATION</scope>
</reference>
<dbReference type="OrthoDB" id="1705419at2759"/>
<gene>
    <name evidence="3" type="primary">LOC104585780</name>
</gene>
<accession>A0A1U7YQB3</accession>
<dbReference type="eggNOG" id="KOG1075">
    <property type="taxonomic scope" value="Eukaryota"/>
</dbReference>
<dbReference type="PANTHER" id="PTHR36617">
    <property type="entry name" value="PROTEIN, PUTATIVE-RELATED"/>
    <property type="match status" value="1"/>
</dbReference>
<protein>
    <submittedName>
        <fullName evidence="3">Uncharacterized protein LOC104585780</fullName>
    </submittedName>
</protein>
<proteinExistence type="predicted"/>
<dbReference type="AlphaFoldDB" id="A0A1U7YQB3"/>
<dbReference type="PANTHER" id="PTHR36617:SF5">
    <property type="entry name" value="OS05G0421675 PROTEIN"/>
    <property type="match status" value="1"/>
</dbReference>
<sequence>MRYFPIFGEGISVCVGKGDRTKFWNDKWCLDNPLASSFPHLFRCAANQEATVADYLSLNENSVSWSLLSRRNLYDWELDDFLELMSLLLVQKIDVLGEDLWCWKWKPDGVFSMKSMADKLDNVGGSEFPAGQIWNPLIPSKANFLVWTMALDKCLSRPNLLRRGIPILDSSCVLCGATEESTEHLCLHCPFSLQIWLHFLKALGANWVLPRSVKDHLCSWKLKGLIKRGKLMWKTIPAAILWSIWAERNSRIFCSRYKDVDHVIQRAVGKLISWISTSGEFRDLSMSVLFQSCSCWRL</sequence>
<dbReference type="Proteomes" id="UP000189703">
    <property type="component" value="Unplaced"/>
</dbReference>
<evidence type="ECO:0000313" key="3">
    <source>
        <dbReference type="RefSeq" id="XP_010241067.1"/>
    </source>
</evidence>
<name>A0A1U7YQB3_NELNU</name>
<organism evidence="2 3">
    <name type="scientific">Nelumbo nucifera</name>
    <name type="common">Sacred lotus</name>
    <dbReference type="NCBI Taxonomy" id="4432"/>
    <lineage>
        <taxon>Eukaryota</taxon>
        <taxon>Viridiplantae</taxon>
        <taxon>Streptophyta</taxon>
        <taxon>Embryophyta</taxon>
        <taxon>Tracheophyta</taxon>
        <taxon>Spermatophyta</taxon>
        <taxon>Magnoliopsida</taxon>
        <taxon>Proteales</taxon>
        <taxon>Nelumbonaceae</taxon>
        <taxon>Nelumbo</taxon>
    </lineage>
</organism>
<dbReference type="InterPro" id="IPR026960">
    <property type="entry name" value="RVT-Znf"/>
</dbReference>
<feature type="domain" description="Reverse transcriptase zinc-binding" evidence="1">
    <location>
        <begin position="111"/>
        <end position="196"/>
    </location>
</feature>
<dbReference type="RefSeq" id="XP_010241067.1">
    <property type="nucleotide sequence ID" value="XM_010242765.2"/>
</dbReference>
<dbReference type="KEGG" id="nnu:104585780"/>
<evidence type="ECO:0000313" key="2">
    <source>
        <dbReference type="Proteomes" id="UP000189703"/>
    </source>
</evidence>
<dbReference type="InParanoid" id="A0A1U7YQB3"/>
<dbReference type="OMA" id="CHQANAW"/>
<dbReference type="Pfam" id="PF13966">
    <property type="entry name" value="zf-RVT"/>
    <property type="match status" value="1"/>
</dbReference>
<dbReference type="GeneID" id="104585780"/>
<keyword evidence="2" id="KW-1185">Reference proteome</keyword>